<dbReference type="SMART" id="SM00267">
    <property type="entry name" value="GGDEF"/>
    <property type="match status" value="1"/>
</dbReference>
<comment type="caution">
    <text evidence="2">The sequence shown here is derived from an EMBL/GenBank/DDBJ whole genome shotgun (WGS) entry which is preliminary data.</text>
</comment>
<dbReference type="SUPFAM" id="SSF55073">
    <property type="entry name" value="Nucleotide cyclase"/>
    <property type="match status" value="1"/>
</dbReference>
<accession>A0A0F9W7G0</accession>
<dbReference type="InterPro" id="IPR043128">
    <property type="entry name" value="Rev_trsase/Diguanyl_cyclase"/>
</dbReference>
<dbReference type="GO" id="GO:0052621">
    <property type="term" value="F:diguanylate cyclase activity"/>
    <property type="evidence" value="ECO:0007669"/>
    <property type="project" value="TreeGrafter"/>
</dbReference>
<dbReference type="InterPro" id="IPR029787">
    <property type="entry name" value="Nucleotide_cyclase"/>
</dbReference>
<dbReference type="InterPro" id="IPR050469">
    <property type="entry name" value="Diguanylate_Cyclase"/>
</dbReference>
<reference evidence="2" key="1">
    <citation type="journal article" date="2015" name="Nature">
        <title>Complex archaea that bridge the gap between prokaryotes and eukaryotes.</title>
        <authorList>
            <person name="Spang A."/>
            <person name="Saw J.H."/>
            <person name="Jorgensen S.L."/>
            <person name="Zaremba-Niedzwiedzka K."/>
            <person name="Martijn J."/>
            <person name="Lind A.E."/>
            <person name="van Eijk R."/>
            <person name="Schleper C."/>
            <person name="Guy L."/>
            <person name="Ettema T.J."/>
        </authorList>
    </citation>
    <scope>NUCLEOTIDE SEQUENCE</scope>
</reference>
<gene>
    <name evidence="2" type="ORF">LCGC14_0002800</name>
</gene>
<dbReference type="CDD" id="cd01949">
    <property type="entry name" value="GGDEF"/>
    <property type="match status" value="1"/>
</dbReference>
<dbReference type="NCBIfam" id="TIGR00254">
    <property type="entry name" value="GGDEF"/>
    <property type="match status" value="1"/>
</dbReference>
<dbReference type="GO" id="GO:0043709">
    <property type="term" value="P:cell adhesion involved in single-species biofilm formation"/>
    <property type="evidence" value="ECO:0007669"/>
    <property type="project" value="TreeGrafter"/>
</dbReference>
<feature type="domain" description="GGDEF" evidence="1">
    <location>
        <begin position="64"/>
        <end position="198"/>
    </location>
</feature>
<dbReference type="GO" id="GO:1902201">
    <property type="term" value="P:negative regulation of bacterial-type flagellum-dependent cell motility"/>
    <property type="evidence" value="ECO:0007669"/>
    <property type="project" value="TreeGrafter"/>
</dbReference>
<dbReference type="Gene3D" id="3.30.70.270">
    <property type="match status" value="1"/>
</dbReference>
<dbReference type="EMBL" id="LAZR01000001">
    <property type="protein sequence ID" value="KKO12270.1"/>
    <property type="molecule type" value="Genomic_DNA"/>
</dbReference>
<dbReference type="FunFam" id="3.30.70.270:FF:000001">
    <property type="entry name" value="Diguanylate cyclase domain protein"/>
    <property type="match status" value="1"/>
</dbReference>
<dbReference type="PANTHER" id="PTHR45138:SF9">
    <property type="entry name" value="DIGUANYLATE CYCLASE DGCM-RELATED"/>
    <property type="match status" value="1"/>
</dbReference>
<name>A0A0F9W7G0_9ZZZZ</name>
<organism evidence="2">
    <name type="scientific">marine sediment metagenome</name>
    <dbReference type="NCBI Taxonomy" id="412755"/>
    <lineage>
        <taxon>unclassified sequences</taxon>
        <taxon>metagenomes</taxon>
        <taxon>ecological metagenomes</taxon>
    </lineage>
</organism>
<sequence length="223" mass="25295">MSTPARCSDCPGDCQYLDEICELRQKIGELSEQVLTDALTGLYNYRHLLWAMNQEMERVHRSGGTFSVIVLDFDNFKGINDQYGHEFGNQVLKTAGTFFQRSLRKLDVPCRFGGEEFVLVLPSTDLRDAVQLAERIREGVTRIQLRAGDQYVPLSVSMGVDVYRASDRITPEVFLDRADQYLLQAKQAGKNRVHYPRMADPVDGMSSDERSALMDVFERDQGA</sequence>
<dbReference type="PROSITE" id="PS50887">
    <property type="entry name" value="GGDEF"/>
    <property type="match status" value="1"/>
</dbReference>
<dbReference type="GO" id="GO:0005886">
    <property type="term" value="C:plasma membrane"/>
    <property type="evidence" value="ECO:0007669"/>
    <property type="project" value="TreeGrafter"/>
</dbReference>
<dbReference type="PANTHER" id="PTHR45138">
    <property type="entry name" value="REGULATORY COMPONENTS OF SENSORY TRANSDUCTION SYSTEM"/>
    <property type="match status" value="1"/>
</dbReference>
<dbReference type="Pfam" id="PF00990">
    <property type="entry name" value="GGDEF"/>
    <property type="match status" value="1"/>
</dbReference>
<dbReference type="InterPro" id="IPR000160">
    <property type="entry name" value="GGDEF_dom"/>
</dbReference>
<evidence type="ECO:0000313" key="2">
    <source>
        <dbReference type="EMBL" id="KKO12270.1"/>
    </source>
</evidence>
<evidence type="ECO:0000259" key="1">
    <source>
        <dbReference type="PROSITE" id="PS50887"/>
    </source>
</evidence>
<dbReference type="AlphaFoldDB" id="A0A0F9W7G0"/>
<proteinExistence type="predicted"/>
<protein>
    <recommendedName>
        <fullName evidence="1">GGDEF domain-containing protein</fullName>
    </recommendedName>
</protein>